<dbReference type="AlphaFoldDB" id="A0A7Y9JNM5"/>
<dbReference type="PANTHER" id="PTHR31609:SF1">
    <property type="entry name" value="CARBOHYDRATE DEACETYLASE"/>
    <property type="match status" value="1"/>
</dbReference>
<name>A0A7Y9JNM5_9MICO</name>
<evidence type="ECO:0000256" key="3">
    <source>
        <dbReference type="ARBA" id="ARBA00022801"/>
    </source>
</evidence>
<organism evidence="6 7">
    <name type="scientific">Microbacterium pseudoresistens</name>
    <dbReference type="NCBI Taxonomy" id="640634"/>
    <lineage>
        <taxon>Bacteria</taxon>
        <taxon>Bacillati</taxon>
        <taxon>Actinomycetota</taxon>
        <taxon>Actinomycetes</taxon>
        <taxon>Micrococcales</taxon>
        <taxon>Microbacteriaceae</taxon>
        <taxon>Microbacterium</taxon>
    </lineage>
</organism>
<gene>
    <name evidence="6" type="ORF">BKA02_000914</name>
</gene>
<dbReference type="InterPro" id="IPR011330">
    <property type="entry name" value="Glyco_hydro/deAcase_b/a-brl"/>
</dbReference>
<dbReference type="GO" id="GO:0019213">
    <property type="term" value="F:deacetylase activity"/>
    <property type="evidence" value="ECO:0007669"/>
    <property type="project" value="TreeGrafter"/>
</dbReference>
<evidence type="ECO:0000256" key="4">
    <source>
        <dbReference type="ARBA" id="ARBA00022842"/>
    </source>
</evidence>
<dbReference type="Proteomes" id="UP000552045">
    <property type="component" value="Unassembled WGS sequence"/>
</dbReference>
<dbReference type="InterPro" id="IPR006879">
    <property type="entry name" value="YdjC-like"/>
</dbReference>
<evidence type="ECO:0000256" key="5">
    <source>
        <dbReference type="ARBA" id="ARBA00023277"/>
    </source>
</evidence>
<evidence type="ECO:0000256" key="1">
    <source>
        <dbReference type="ARBA" id="ARBA00001946"/>
    </source>
</evidence>
<reference evidence="6 7" key="1">
    <citation type="submission" date="2020-07" db="EMBL/GenBank/DDBJ databases">
        <title>Sequencing the genomes of 1000 actinobacteria strains.</title>
        <authorList>
            <person name="Klenk H.-P."/>
        </authorList>
    </citation>
    <scope>NUCLEOTIDE SEQUENCE [LARGE SCALE GENOMIC DNA]</scope>
    <source>
        <strain evidence="6 7">DSM 22185</strain>
    </source>
</reference>
<dbReference type="GO" id="GO:0016787">
    <property type="term" value="F:hydrolase activity"/>
    <property type="evidence" value="ECO:0007669"/>
    <property type="project" value="UniProtKB-KW"/>
</dbReference>
<sequence length="276" mass="29177">MTRRLVITADDLGRDSATNEAILGLFADGCVTAATLLAVAPAADDAVHALRGMDAVPHAHLALTRDVGTGWAPLSGAPADDDGLLPADPAALAGVSIDTVIAELDAQHAWFVERGAHPVVADAHAGALYGLDGRPWLEHVLPWCAQHALAFRLPRDPTSYIGEPLPAALAVAHERAITAADRLGVPLPDSILTNRGTAAEWGSYDAFLDAMIGQLTLVPEGTSEFFVHPSAEDAVPGDAGIMRSWEARLLRDAQWREALEEEGIVKATTWTDREDG</sequence>
<dbReference type="GO" id="GO:0046872">
    <property type="term" value="F:metal ion binding"/>
    <property type="evidence" value="ECO:0007669"/>
    <property type="project" value="UniProtKB-KW"/>
</dbReference>
<evidence type="ECO:0000313" key="7">
    <source>
        <dbReference type="Proteomes" id="UP000552045"/>
    </source>
</evidence>
<proteinExistence type="predicted"/>
<dbReference type="RefSeq" id="WP_179431732.1">
    <property type="nucleotide sequence ID" value="NZ_BAABLC010000001.1"/>
</dbReference>
<dbReference type="PANTHER" id="PTHR31609">
    <property type="entry name" value="YDJC DEACETYLASE FAMILY MEMBER"/>
    <property type="match status" value="1"/>
</dbReference>
<keyword evidence="4" id="KW-0460">Magnesium</keyword>
<keyword evidence="3" id="KW-0378">Hydrolase</keyword>
<dbReference type="GO" id="GO:0005975">
    <property type="term" value="P:carbohydrate metabolic process"/>
    <property type="evidence" value="ECO:0007669"/>
    <property type="project" value="InterPro"/>
</dbReference>
<evidence type="ECO:0008006" key="8">
    <source>
        <dbReference type="Google" id="ProtNLM"/>
    </source>
</evidence>
<dbReference type="Gene3D" id="3.20.20.370">
    <property type="entry name" value="Glycoside hydrolase/deacetylase"/>
    <property type="match status" value="1"/>
</dbReference>
<comment type="cofactor">
    <cofactor evidence="1">
        <name>Mg(2+)</name>
        <dbReference type="ChEBI" id="CHEBI:18420"/>
    </cofactor>
</comment>
<dbReference type="Pfam" id="PF04794">
    <property type="entry name" value="YdjC"/>
    <property type="match status" value="1"/>
</dbReference>
<dbReference type="SUPFAM" id="SSF88713">
    <property type="entry name" value="Glycoside hydrolase/deacetylase"/>
    <property type="match status" value="1"/>
</dbReference>
<evidence type="ECO:0000313" key="6">
    <source>
        <dbReference type="EMBL" id="NYD53859.1"/>
    </source>
</evidence>
<protein>
    <recommendedName>
        <fullName evidence="8">ChbG/HpnK family deacetylase</fullName>
    </recommendedName>
</protein>
<accession>A0A7Y9JNM5</accession>
<keyword evidence="5" id="KW-0119">Carbohydrate metabolism</keyword>
<evidence type="ECO:0000256" key="2">
    <source>
        <dbReference type="ARBA" id="ARBA00022723"/>
    </source>
</evidence>
<keyword evidence="2" id="KW-0479">Metal-binding</keyword>
<comment type="caution">
    <text evidence="6">The sequence shown here is derived from an EMBL/GenBank/DDBJ whole genome shotgun (WGS) entry which is preliminary data.</text>
</comment>
<keyword evidence="7" id="KW-1185">Reference proteome</keyword>
<dbReference type="EMBL" id="JACCBH010000001">
    <property type="protein sequence ID" value="NYD53859.1"/>
    <property type="molecule type" value="Genomic_DNA"/>
</dbReference>